<name>A0A6I6HEJ8_VARPD</name>
<dbReference type="CDD" id="cd01983">
    <property type="entry name" value="SIMIBI"/>
    <property type="match status" value="1"/>
</dbReference>
<dbReference type="EMBL" id="CP046622">
    <property type="protein sequence ID" value="QGW82221.1"/>
    <property type="molecule type" value="Genomic_DNA"/>
</dbReference>
<reference evidence="1 2" key="1">
    <citation type="submission" date="2019-12" db="EMBL/GenBank/DDBJ databases">
        <title>Hybrid Genome Assemblies of two High G+C Isolates from Undergraduate Microbiology Courses.</title>
        <authorList>
            <person name="Ne Ville C.J."/>
            <person name="Enright D."/>
            <person name="Hernandez I."/>
            <person name="Dodsworth J."/>
            <person name="Orwin P.M."/>
        </authorList>
    </citation>
    <scope>NUCLEOTIDE SEQUENCE [LARGE SCALE GENOMIC DNA]</scope>
    <source>
        <strain evidence="1 2">CSUSB</strain>
    </source>
</reference>
<evidence type="ECO:0000313" key="1">
    <source>
        <dbReference type="EMBL" id="QGW82221.1"/>
    </source>
</evidence>
<dbReference type="InterPro" id="IPR027417">
    <property type="entry name" value="P-loop_NTPase"/>
</dbReference>
<evidence type="ECO:0000313" key="2">
    <source>
        <dbReference type="Proteomes" id="UP000425817"/>
    </source>
</evidence>
<dbReference type="RefSeq" id="WP_157613585.1">
    <property type="nucleotide sequence ID" value="NZ_CP046622.1"/>
</dbReference>
<evidence type="ECO:0008006" key="3">
    <source>
        <dbReference type="Google" id="ProtNLM"/>
    </source>
</evidence>
<accession>A0A6I6HEJ8</accession>
<proteinExistence type="predicted"/>
<sequence length="2135" mass="234893">MVEKSRAAKDGNEFHETWAARRSLELLMPRDELVGIAVEGFSMQDGDHVSSAASEIADLVLYYGDGCSFESAKRVEVSQFKYSIASQYKPFVASDAKKTFVKFAEAERDHRKKFGMAKTERKLRFSIVTNRPIDSHFSSALSKLAEGTDSLDLQTIQQANQIYDACGLSPVVIQSFLSRFELRGATGSLTALKSDVSTRIVDWSVSADYVAHGRLGSLKALLRSKAGTEGQGRNVVRLVDVLSALGVADDRDLLPAPASFVDVGPVVARPEVENGLVSTLCLNKPVLVHAAGGVGKTVFMQGLASRLMECGEVILFDCFGGGNYRSVEDSRHLPIKGLLHIVNALASRGLCDPIIPGPVLLADLLSTARRRFNQAITTLRIENKKARLFILLDAADNAAQQGIDQHEKAFPTLLMETFSQLGTPDGVDLIASCRTERIGITAGTADPVLLPLPSFTREETRAFLSARVNALADAEIDIAQVRSEGNARVLNHLVEEWDALVRRPDHSDAPIQVEELIQRRLDRAMAYVEKQGLNEAVRAFLCGLTVLPPPVPVNEYAAAIGLSHAAIESFAADLAPLLDRTSLGIVFRDEPTETFVRTRHGNDSALLAALARRLTAAQRTSAYAARALPRLLNMIGDADLAVDLAFSDDLPSGVTSDFGKRAIRTRRLTTALAMSSRSGQKAHAIRLLVELASVAASGDRLDSLIASHPDLVAAAADAEALRRLFEVRTTWPGARHARLTIAHLLMGDESEAALHAERSLQWLRWYYNQDTRDKWMKGPTSIEAAARSIHLASKGQLDKAFNDLGVWRAWFGFLVAKDFLRVVFDHLQIPPSAIVETLRAAPLKGPAIYAACIQTMPEIETEDRSALVALLAKACRAKVADPNHERDEHLPFENALLLSAGIALRMGSPHHARSILAQVHIRRPSYHTFQDNWPDESVARWLLFACLSAVASGRRPTLVDILSREARESLPKRLKGDYSAKDIEERIKKKASLRATAEAAGGQESTSKGYESSRAVSDSIAPLLPLCELFSTEVLTPPKAPLFPILDAWVESQDGHSMLREATRRLRDHLGRSMALFSLQLGGSDCSAFADQFVAIISIKVSLPTSVGVDCLRALSYSACTSGAGQALLPWLDKLLEREDDASRKGDLLADIATILLGMSPDDGVHYFQRSMQQLNSLGSADYETVQDLMPLMAKLEGSSLPPENFQRFANLCEMNFQGEPSKFAWNAFAQAAVPAQGVRSLAQIGRWCSREAVDFGYCAPPLIVELVRSRQLCVDSALALLTLDEVGEAHWFSWGDIAAVLLDAEPARAEQLALQIIRKFEKDQPSTSSSYSYERLREAISKRLPTKSAALAYLAERVAFFSSLKEPSTSRGADLGVESQRYARQRAVKQEKDEKSIRTMGATCPPLDIASVAGSLRIIKSMDGAWDARRRFCRALAKRVPIARRAAFVDLLTEVEGLELDLRLDLVEEILREWEAHSPALRARREVIFERVLVRHAAELVGLNWGFSRTFERIAKLGGMPHDRAALVLASNLTQLSVASNARHWLQLAVFVAEGDDGAAVQLALNRLLSSSALAMAGDFGDGAFRADFDPGLDEDCIVAGVIWTRLASADAFERWRAVHAIRNLIDSNRMAVVDELVILFRSGKGGPFLAPSMKFHLWDARLWLLLALARAAKDHSELVDRYQVFLLEEAFTPATPHVLMQSVAVNALLCAQKDLAEKLKLQRLLVENDPARGPRVKYPRTSSDPYRPVGVPASEFKFSLDYDFRKHETPPLGAAFGVPAWKIAELLEEQASSWDPQSPGMYDQYGRYSSGRRSDAAGRFRSYGGHLGWHALFVVAGRLRAAKSLAMIDEWDRDPWREFIHRHALSRIDGLWLSDGTDPYPAAANYRLRSKGSDSDELISDVPTLLSLAGISNERALAAIVAEGIWESRDDVKIYVHTAMIKTDKAIGACSALAAKKSHDVWLPRHRQYRGTDQQESDSRLPFEPWIVTVDTSPGWDEFDPFCSTSANTRAMPDSAFRAMAGVSAADPFARSWINEEGEEVMRSIAWGERRGYGEHERKLSAQALLCDARTLRQYLAATGRSLVVLVRIEYYSEKHSQSKVRYRSKGAAGVLAASGGLVFSAAIKPVERTSDW</sequence>
<gene>
    <name evidence="1" type="ORF">GOQ09_11785</name>
</gene>
<dbReference type="Proteomes" id="UP000425817">
    <property type="component" value="Chromosome"/>
</dbReference>
<dbReference type="OrthoDB" id="4770405at2"/>
<organism evidence="1 2">
    <name type="scientific">Variovorax paradoxus</name>
    <dbReference type="NCBI Taxonomy" id="34073"/>
    <lineage>
        <taxon>Bacteria</taxon>
        <taxon>Pseudomonadati</taxon>
        <taxon>Pseudomonadota</taxon>
        <taxon>Betaproteobacteria</taxon>
        <taxon>Burkholderiales</taxon>
        <taxon>Comamonadaceae</taxon>
        <taxon>Variovorax</taxon>
    </lineage>
</organism>
<dbReference type="SUPFAM" id="SSF52540">
    <property type="entry name" value="P-loop containing nucleoside triphosphate hydrolases"/>
    <property type="match status" value="1"/>
</dbReference>
<protein>
    <recommendedName>
        <fullName evidence="3">NACHT domain-containing protein</fullName>
    </recommendedName>
</protein>